<evidence type="ECO:0000313" key="2">
    <source>
        <dbReference type="EMBL" id="MPC53772.1"/>
    </source>
</evidence>
<dbReference type="AlphaFoldDB" id="A0A5B7G490"/>
<protein>
    <submittedName>
        <fullName evidence="2">Uncharacterized protein</fullName>
    </submittedName>
</protein>
<proteinExistence type="predicted"/>
<sequence>MSRHIEYGGSERHKRSCGVEGRPRVSESLRKASHGIQLSVREAPRVPIFSSSGGQKAVELTSGLLRRCRETWRRIVIAAPLPVKEAFGK</sequence>
<feature type="compositionally biased region" description="Basic and acidic residues" evidence="1">
    <location>
        <begin position="1"/>
        <end position="11"/>
    </location>
</feature>
<dbReference type="EMBL" id="VSRR010011866">
    <property type="protein sequence ID" value="MPC53772.1"/>
    <property type="molecule type" value="Genomic_DNA"/>
</dbReference>
<gene>
    <name evidence="2" type="ORF">E2C01_047672</name>
</gene>
<name>A0A5B7G490_PORTR</name>
<keyword evidence="3" id="KW-1185">Reference proteome</keyword>
<comment type="caution">
    <text evidence="2">The sequence shown here is derived from an EMBL/GenBank/DDBJ whole genome shotgun (WGS) entry which is preliminary data.</text>
</comment>
<evidence type="ECO:0000313" key="3">
    <source>
        <dbReference type="Proteomes" id="UP000324222"/>
    </source>
</evidence>
<feature type="region of interest" description="Disordered" evidence="1">
    <location>
        <begin position="1"/>
        <end position="25"/>
    </location>
</feature>
<dbReference type="Proteomes" id="UP000324222">
    <property type="component" value="Unassembled WGS sequence"/>
</dbReference>
<reference evidence="2 3" key="1">
    <citation type="submission" date="2019-05" db="EMBL/GenBank/DDBJ databases">
        <title>Another draft genome of Portunus trituberculatus and its Hox gene families provides insights of decapod evolution.</title>
        <authorList>
            <person name="Jeong J.-H."/>
            <person name="Song I."/>
            <person name="Kim S."/>
            <person name="Choi T."/>
            <person name="Kim D."/>
            <person name="Ryu S."/>
            <person name="Kim W."/>
        </authorList>
    </citation>
    <scope>NUCLEOTIDE SEQUENCE [LARGE SCALE GENOMIC DNA]</scope>
    <source>
        <tissue evidence="2">Muscle</tissue>
    </source>
</reference>
<organism evidence="2 3">
    <name type="scientific">Portunus trituberculatus</name>
    <name type="common">Swimming crab</name>
    <name type="synonym">Neptunus trituberculatus</name>
    <dbReference type="NCBI Taxonomy" id="210409"/>
    <lineage>
        <taxon>Eukaryota</taxon>
        <taxon>Metazoa</taxon>
        <taxon>Ecdysozoa</taxon>
        <taxon>Arthropoda</taxon>
        <taxon>Crustacea</taxon>
        <taxon>Multicrustacea</taxon>
        <taxon>Malacostraca</taxon>
        <taxon>Eumalacostraca</taxon>
        <taxon>Eucarida</taxon>
        <taxon>Decapoda</taxon>
        <taxon>Pleocyemata</taxon>
        <taxon>Brachyura</taxon>
        <taxon>Eubrachyura</taxon>
        <taxon>Portunoidea</taxon>
        <taxon>Portunidae</taxon>
        <taxon>Portuninae</taxon>
        <taxon>Portunus</taxon>
    </lineage>
</organism>
<accession>A0A5B7G490</accession>
<evidence type="ECO:0000256" key="1">
    <source>
        <dbReference type="SAM" id="MobiDB-lite"/>
    </source>
</evidence>